<dbReference type="InterPro" id="IPR001763">
    <property type="entry name" value="Rhodanese-like_dom"/>
</dbReference>
<gene>
    <name evidence="5" type="ORF">E0H73_16705</name>
</gene>
<dbReference type="GO" id="GO:0004792">
    <property type="term" value="F:thiosulfate-cyanide sulfurtransferase activity"/>
    <property type="evidence" value="ECO:0007669"/>
    <property type="project" value="UniProtKB-EC"/>
</dbReference>
<dbReference type="Gene3D" id="3.40.250.10">
    <property type="entry name" value="Rhodanese-like domain"/>
    <property type="match status" value="2"/>
</dbReference>
<evidence type="ECO:0000259" key="4">
    <source>
        <dbReference type="PROSITE" id="PS50206"/>
    </source>
</evidence>
<organism evidence="5 6">
    <name type="scientific">Kribbella pittospori</name>
    <dbReference type="NCBI Taxonomy" id="722689"/>
    <lineage>
        <taxon>Bacteria</taxon>
        <taxon>Bacillati</taxon>
        <taxon>Actinomycetota</taxon>
        <taxon>Actinomycetes</taxon>
        <taxon>Propionibacteriales</taxon>
        <taxon>Kribbellaceae</taxon>
        <taxon>Kribbella</taxon>
    </lineage>
</organism>
<dbReference type="Pfam" id="PF00581">
    <property type="entry name" value="Rhodanese"/>
    <property type="match status" value="2"/>
</dbReference>
<dbReference type="OrthoDB" id="9781034at2"/>
<dbReference type="Proteomes" id="UP000291144">
    <property type="component" value="Unassembled WGS sequence"/>
</dbReference>
<sequence>MAREHVLVDGDWLEKQLDDPAVVVFEVDENAGAHAARHIPGALALDWRADLQDPLRRDLIGQDAFEQLLTTHQVTPDDTVVLYGGDNNWFAAYAYWYFKLYGHRDVRLLDGGTKRWELDGRPLTDAETLRRRTPSPAAYRAQPADGSLRAYRDDVMAAIGRDSILDVRSPAEFSGEILAPAHFPQEQPQVPGHVPGAVNVPWSQAVADDGTFRSDAQLRELYAGAGLALAGPGGEAAPDIVVYCRIGERSAHSWFVLHELLDQPSVKNYDGSWVEYGSLIGVPVEV</sequence>
<dbReference type="InterPro" id="IPR001307">
    <property type="entry name" value="Thiosulphate_STrfase_CS"/>
</dbReference>
<dbReference type="InterPro" id="IPR036873">
    <property type="entry name" value="Rhodanese-like_dom_sf"/>
</dbReference>
<evidence type="ECO:0000256" key="3">
    <source>
        <dbReference type="RuleBase" id="RU000507"/>
    </source>
</evidence>
<name>A0A4R0KSA2_9ACTN</name>
<protein>
    <recommendedName>
        <fullName evidence="3">Sulfurtransferase</fullName>
    </recommendedName>
</protein>
<proteinExistence type="predicted"/>
<dbReference type="SMART" id="SM00450">
    <property type="entry name" value="RHOD"/>
    <property type="match status" value="2"/>
</dbReference>
<dbReference type="CDD" id="cd01449">
    <property type="entry name" value="TST_Repeat_2"/>
    <property type="match status" value="1"/>
</dbReference>
<dbReference type="RefSeq" id="WP_131356441.1">
    <property type="nucleotide sequence ID" value="NZ_SJKB01000004.1"/>
</dbReference>
<dbReference type="PANTHER" id="PTHR43855">
    <property type="entry name" value="THIOSULFATE SULFURTRANSFERASE"/>
    <property type="match status" value="1"/>
</dbReference>
<feature type="domain" description="Rhodanese" evidence="4">
    <location>
        <begin position="158"/>
        <end position="285"/>
    </location>
</feature>
<accession>A0A4R0KSA2</accession>
<keyword evidence="3 5" id="KW-0808">Transferase</keyword>
<dbReference type="EMBL" id="SJKB01000004">
    <property type="protein sequence ID" value="TCC62334.1"/>
    <property type="molecule type" value="Genomic_DNA"/>
</dbReference>
<dbReference type="SUPFAM" id="SSF52821">
    <property type="entry name" value="Rhodanese/Cell cycle control phosphatase"/>
    <property type="match status" value="2"/>
</dbReference>
<keyword evidence="1" id="KW-0677">Repeat</keyword>
<dbReference type="InterPro" id="IPR051126">
    <property type="entry name" value="Thiosulfate_sulfurtransferase"/>
</dbReference>
<comment type="catalytic activity">
    <reaction evidence="2">
        <text>thiosulfate + hydrogen cyanide = thiocyanate + sulfite + 2 H(+)</text>
        <dbReference type="Rhea" id="RHEA:16881"/>
        <dbReference type="ChEBI" id="CHEBI:15378"/>
        <dbReference type="ChEBI" id="CHEBI:17359"/>
        <dbReference type="ChEBI" id="CHEBI:18022"/>
        <dbReference type="ChEBI" id="CHEBI:18407"/>
        <dbReference type="ChEBI" id="CHEBI:33542"/>
        <dbReference type="EC" id="2.8.1.1"/>
    </reaction>
</comment>
<feature type="domain" description="Rhodanese" evidence="4">
    <location>
        <begin position="18"/>
        <end position="125"/>
    </location>
</feature>
<dbReference type="PANTHER" id="PTHR43855:SF1">
    <property type="entry name" value="THIOSULFATE SULFURTRANSFERASE"/>
    <property type="match status" value="1"/>
</dbReference>
<dbReference type="CDD" id="cd01448">
    <property type="entry name" value="TST_Repeat_1"/>
    <property type="match status" value="1"/>
</dbReference>
<evidence type="ECO:0000256" key="1">
    <source>
        <dbReference type="ARBA" id="ARBA00022737"/>
    </source>
</evidence>
<dbReference type="AlphaFoldDB" id="A0A4R0KSA2"/>
<evidence type="ECO:0000313" key="6">
    <source>
        <dbReference type="Proteomes" id="UP000291144"/>
    </source>
</evidence>
<dbReference type="PROSITE" id="PS00683">
    <property type="entry name" value="RHODANESE_2"/>
    <property type="match status" value="1"/>
</dbReference>
<comment type="caution">
    <text evidence="5">The sequence shown here is derived from an EMBL/GenBank/DDBJ whole genome shotgun (WGS) entry which is preliminary data.</text>
</comment>
<reference evidence="5 6" key="1">
    <citation type="submission" date="2019-02" db="EMBL/GenBank/DDBJ databases">
        <title>Kribbella capetownensis sp. nov. and Kribbella speibonae sp. nov., isolated from soil.</title>
        <authorList>
            <person name="Curtis S.M."/>
            <person name="Norton I."/>
            <person name="Everest G.J."/>
            <person name="Meyers P.R."/>
        </authorList>
    </citation>
    <scope>NUCLEOTIDE SEQUENCE [LARGE SCALE GENOMIC DNA]</scope>
    <source>
        <strain evidence="5 6">NRRL B-24813</strain>
    </source>
</reference>
<dbReference type="PROSITE" id="PS50206">
    <property type="entry name" value="RHODANESE_3"/>
    <property type="match status" value="2"/>
</dbReference>
<evidence type="ECO:0000313" key="5">
    <source>
        <dbReference type="EMBL" id="TCC62334.1"/>
    </source>
</evidence>
<evidence type="ECO:0000256" key="2">
    <source>
        <dbReference type="ARBA" id="ARBA00047549"/>
    </source>
</evidence>
<keyword evidence="6" id="KW-1185">Reference proteome</keyword>